<dbReference type="STRING" id="1325564.NSJP_1909"/>
<dbReference type="PANTHER" id="PTHR34849:SF1">
    <property type="entry name" value="SLR0770 PROTEIN"/>
    <property type="match status" value="1"/>
</dbReference>
<dbReference type="Pfam" id="PF04255">
    <property type="entry name" value="DUF433"/>
    <property type="match status" value="1"/>
</dbReference>
<dbReference type="InterPro" id="IPR009057">
    <property type="entry name" value="Homeodomain-like_sf"/>
</dbReference>
<gene>
    <name evidence="1" type="ORF">NSJP_1909</name>
</gene>
<dbReference type="Gene3D" id="1.10.10.10">
    <property type="entry name" value="Winged helix-like DNA-binding domain superfamily/Winged helix DNA-binding domain"/>
    <property type="match status" value="1"/>
</dbReference>
<accession>A0A1W1I580</accession>
<keyword evidence="2" id="KW-1185">Reference proteome</keyword>
<dbReference type="SUPFAM" id="SSF46689">
    <property type="entry name" value="Homeodomain-like"/>
    <property type="match status" value="1"/>
</dbReference>
<dbReference type="KEGG" id="nja:NSJP_1909"/>
<dbReference type="PANTHER" id="PTHR34849">
    <property type="entry name" value="SSL5025 PROTEIN"/>
    <property type="match status" value="1"/>
</dbReference>
<evidence type="ECO:0000313" key="2">
    <source>
        <dbReference type="Proteomes" id="UP000192042"/>
    </source>
</evidence>
<dbReference type="EMBL" id="LT828648">
    <property type="protein sequence ID" value="SLM48081.1"/>
    <property type="molecule type" value="Genomic_DNA"/>
</dbReference>
<proteinExistence type="predicted"/>
<dbReference type="InterPro" id="IPR007367">
    <property type="entry name" value="DUF433"/>
</dbReference>
<evidence type="ECO:0008006" key="3">
    <source>
        <dbReference type="Google" id="ProtNLM"/>
    </source>
</evidence>
<dbReference type="AlphaFoldDB" id="A0A1W1I580"/>
<protein>
    <recommendedName>
        <fullName evidence="3">DUF433 domain-containing protein</fullName>
    </recommendedName>
</protein>
<dbReference type="OrthoDB" id="1494556at2"/>
<dbReference type="InterPro" id="IPR036388">
    <property type="entry name" value="WH-like_DNA-bd_sf"/>
</dbReference>
<dbReference type="RefSeq" id="WP_080886522.1">
    <property type="nucleotide sequence ID" value="NZ_LT828648.1"/>
</dbReference>
<organism evidence="1 2">
    <name type="scientific">Nitrospira japonica</name>
    <dbReference type="NCBI Taxonomy" id="1325564"/>
    <lineage>
        <taxon>Bacteria</taxon>
        <taxon>Pseudomonadati</taxon>
        <taxon>Nitrospirota</taxon>
        <taxon>Nitrospiria</taxon>
        <taxon>Nitrospirales</taxon>
        <taxon>Nitrospiraceae</taxon>
        <taxon>Nitrospira</taxon>
    </lineage>
</organism>
<sequence length="103" mass="11412">MTTKTLDQHIETSLDIAGGKPRIAGHRITVRDIVIWHERLGKSVDEIASDYGLTLADVHAALAYYFDHRADIDKDMADGQAFAESLRQATPSKLKHKLNAGKN</sequence>
<dbReference type="Proteomes" id="UP000192042">
    <property type="component" value="Chromosome I"/>
</dbReference>
<evidence type="ECO:0000313" key="1">
    <source>
        <dbReference type="EMBL" id="SLM48081.1"/>
    </source>
</evidence>
<reference evidence="1 2" key="1">
    <citation type="submission" date="2017-03" db="EMBL/GenBank/DDBJ databases">
        <authorList>
            <person name="Afonso C.L."/>
            <person name="Miller P.J."/>
            <person name="Scott M.A."/>
            <person name="Spackman E."/>
            <person name="Goraichik I."/>
            <person name="Dimitrov K.M."/>
            <person name="Suarez D.L."/>
            <person name="Swayne D.E."/>
        </authorList>
    </citation>
    <scope>NUCLEOTIDE SEQUENCE [LARGE SCALE GENOMIC DNA]</scope>
    <source>
        <strain evidence="1">Genome sequencing of Nitrospira japonica strain NJ11</strain>
    </source>
</reference>
<name>A0A1W1I580_9BACT</name>